<proteinExistence type="predicted"/>
<dbReference type="STRING" id="1817772.A2527_13040"/>
<accession>A0A1F6G9T8</accession>
<reference evidence="2 3" key="1">
    <citation type="journal article" date="2016" name="Nat. Commun.">
        <title>Thousands of microbial genomes shed light on interconnected biogeochemical processes in an aquifer system.</title>
        <authorList>
            <person name="Anantharaman K."/>
            <person name="Brown C.T."/>
            <person name="Hug L.A."/>
            <person name="Sharon I."/>
            <person name="Castelle C.J."/>
            <person name="Probst A.J."/>
            <person name="Thomas B.C."/>
            <person name="Singh A."/>
            <person name="Wilkins M.J."/>
            <person name="Karaoz U."/>
            <person name="Brodie E.L."/>
            <person name="Williams K.H."/>
            <person name="Hubbard S.S."/>
            <person name="Banfield J.F."/>
        </authorList>
    </citation>
    <scope>NUCLEOTIDE SEQUENCE [LARGE SCALE GENOMIC DNA]</scope>
</reference>
<evidence type="ECO:0000313" key="3">
    <source>
        <dbReference type="Proteomes" id="UP000178449"/>
    </source>
</evidence>
<dbReference type="Proteomes" id="UP000178449">
    <property type="component" value="Unassembled WGS sequence"/>
</dbReference>
<dbReference type="InterPro" id="IPR011460">
    <property type="entry name" value="Lcl_C"/>
</dbReference>
<feature type="domain" description="Lcl C-terminal" evidence="1">
    <location>
        <begin position="1"/>
        <end position="90"/>
    </location>
</feature>
<dbReference type="EMBL" id="MFNE01000033">
    <property type="protein sequence ID" value="OGG94863.1"/>
    <property type="molecule type" value="Genomic_DNA"/>
</dbReference>
<gene>
    <name evidence="2" type="ORF">A2527_13040</name>
</gene>
<evidence type="ECO:0000259" key="1">
    <source>
        <dbReference type="Pfam" id="PF07603"/>
    </source>
</evidence>
<protein>
    <recommendedName>
        <fullName evidence="1">Lcl C-terminal domain-containing protein</fullName>
    </recommendedName>
</protein>
<dbReference type="AlphaFoldDB" id="A0A1F6G9T8"/>
<name>A0A1F6G9T8_9PROT</name>
<evidence type="ECO:0000313" key="2">
    <source>
        <dbReference type="EMBL" id="OGG94863.1"/>
    </source>
</evidence>
<dbReference type="PANTHER" id="PTHR35812">
    <property type="entry name" value="LIPOPROTEIN"/>
    <property type="match status" value="1"/>
</dbReference>
<comment type="caution">
    <text evidence="2">The sequence shown here is derived from an EMBL/GenBank/DDBJ whole genome shotgun (WGS) entry which is preliminary data.</text>
</comment>
<dbReference type="Pfam" id="PF07603">
    <property type="entry name" value="Lcl_C"/>
    <property type="match status" value="1"/>
</dbReference>
<sequence>MSWENALAYCEGLNLAGQTDWRIPHIDELKSLVNPTKSTPPNIDTTAFGSAVSTYYWASYSRDKPLAWRVYFGRGFGPQDLTSRFQVRCVL</sequence>
<organism evidence="2 3">
    <name type="scientific">Candidatus Lambdaproteobacteria bacterium RIFOXYD2_FULL_50_16</name>
    <dbReference type="NCBI Taxonomy" id="1817772"/>
    <lineage>
        <taxon>Bacteria</taxon>
        <taxon>Pseudomonadati</taxon>
        <taxon>Pseudomonadota</taxon>
        <taxon>Candidatus Lambdaproteobacteria</taxon>
    </lineage>
</organism>
<dbReference type="PANTHER" id="PTHR35812:SF1">
    <property type="entry name" value="LIPOPROTEIN"/>
    <property type="match status" value="1"/>
</dbReference>